<feature type="transmembrane region" description="Helical" evidence="1">
    <location>
        <begin position="187"/>
        <end position="204"/>
    </location>
</feature>
<gene>
    <name evidence="2" type="ORF">FGW20_07950</name>
</gene>
<feature type="transmembrane region" description="Helical" evidence="1">
    <location>
        <begin position="161"/>
        <end position="181"/>
    </location>
</feature>
<feature type="transmembrane region" description="Helical" evidence="1">
    <location>
        <begin position="62"/>
        <end position="92"/>
    </location>
</feature>
<organism evidence="2 3">
    <name type="scientific">Methanoculleus methanifontis</name>
    <dbReference type="NCBI Taxonomy" id="2584086"/>
    <lineage>
        <taxon>Archaea</taxon>
        <taxon>Methanobacteriati</taxon>
        <taxon>Methanobacteriota</taxon>
        <taxon>Stenosarchaea group</taxon>
        <taxon>Methanomicrobia</taxon>
        <taxon>Methanomicrobiales</taxon>
        <taxon>Methanomicrobiaceae</taxon>
        <taxon>Methanoculleus</taxon>
    </lineage>
</organism>
<dbReference type="RefSeq" id="WP_301677555.1">
    <property type="nucleotide sequence ID" value="NZ_VCYI01000009.1"/>
</dbReference>
<dbReference type="EMBL" id="VCYI01000009">
    <property type="protein sequence ID" value="MDN7012972.1"/>
    <property type="molecule type" value="Genomic_DNA"/>
</dbReference>
<dbReference type="Proteomes" id="UP001168423">
    <property type="component" value="Unassembled WGS sequence"/>
</dbReference>
<keyword evidence="1" id="KW-0472">Membrane</keyword>
<feature type="transmembrane region" description="Helical" evidence="1">
    <location>
        <begin position="98"/>
        <end position="116"/>
    </location>
</feature>
<keyword evidence="1" id="KW-1133">Transmembrane helix</keyword>
<proteinExistence type="predicted"/>
<accession>A0ABT8M1R2</accession>
<keyword evidence="3" id="KW-1185">Reference proteome</keyword>
<name>A0ABT8M1R2_9EURY</name>
<reference evidence="2" key="1">
    <citation type="submission" date="2019-05" db="EMBL/GenBank/DDBJ databases">
        <title>Isolation and characterization of methanogens from the cold seep sediment at Four-Way Closure Ridge.</title>
        <authorList>
            <person name="You Y.-T."/>
            <person name="Chen S.-C."/>
            <person name="Zhang W.-L."/>
            <person name="Lai M.-C."/>
        </authorList>
    </citation>
    <scope>NUCLEOTIDE SEQUENCE</scope>
    <source>
        <strain evidence="2">FWC-SCC3</strain>
    </source>
</reference>
<evidence type="ECO:0000313" key="3">
    <source>
        <dbReference type="Proteomes" id="UP001168423"/>
    </source>
</evidence>
<comment type="caution">
    <text evidence="2">The sequence shown here is derived from an EMBL/GenBank/DDBJ whole genome shotgun (WGS) entry which is preliminary data.</text>
</comment>
<sequence length="243" mass="26498">MMKFSETIRRWMGWCPNAAAAGTVRRRYAVPEGEVGMAREGNRDVVEGALVDYGPIGTPGRLFLLLLAGASLIGILLVTAPAALVTVPTFIIPPAGRLFLPAIVLGYAALELYGAIRRACIEVARDAVVIQRPLFSPIVIPKDAIVKAEVKENRPPLSPRLLTAAFTALFISAAGSIYAGFSDPSSMRFIFGLAAAIFFPVLFYRTYVRTRYLQVLVITTTKKRIAVIYTDDPKRIARVLEVS</sequence>
<evidence type="ECO:0000256" key="1">
    <source>
        <dbReference type="SAM" id="Phobius"/>
    </source>
</evidence>
<evidence type="ECO:0000313" key="2">
    <source>
        <dbReference type="EMBL" id="MDN7012972.1"/>
    </source>
</evidence>
<protein>
    <submittedName>
        <fullName evidence="2">DUF1673 family protein</fullName>
    </submittedName>
</protein>
<keyword evidence="1" id="KW-0812">Transmembrane</keyword>